<protein>
    <submittedName>
        <fullName evidence="3">Uncharacterized protein</fullName>
    </submittedName>
</protein>
<evidence type="ECO:0000313" key="3">
    <source>
        <dbReference type="EMBL" id="TVU05929.1"/>
    </source>
</evidence>
<dbReference type="Gramene" id="TVU05929">
    <property type="protein sequence ID" value="TVU05929"/>
    <property type="gene ID" value="EJB05_49115"/>
</dbReference>
<dbReference type="EMBL" id="RWGY01000051">
    <property type="protein sequence ID" value="TVU05929.1"/>
    <property type="molecule type" value="Genomic_DNA"/>
</dbReference>
<evidence type="ECO:0000256" key="2">
    <source>
        <dbReference type="SAM" id="Phobius"/>
    </source>
</evidence>
<sequence length="155" mass="16722">PERAHKQRNPAPSPTLRRPPSDPTDRCYGAAIPGQEGPHPRYPAGVGLWPSPSAGHGRLASRPSQAGYSKGAEVDGVSKMETHAEMNGLKTKVEEETASLKALCKETRKKLKDAIALKKLERRCYIGSIVAGVAAAMYLSVPGITQELQRMPPEE</sequence>
<evidence type="ECO:0000256" key="1">
    <source>
        <dbReference type="SAM" id="MobiDB-lite"/>
    </source>
</evidence>
<dbReference type="AlphaFoldDB" id="A0A5J9T3E8"/>
<feature type="non-terminal residue" evidence="3">
    <location>
        <position position="1"/>
    </location>
</feature>
<feature type="transmembrane region" description="Helical" evidence="2">
    <location>
        <begin position="124"/>
        <end position="145"/>
    </location>
</feature>
<organism evidence="3 4">
    <name type="scientific">Eragrostis curvula</name>
    <name type="common">weeping love grass</name>
    <dbReference type="NCBI Taxonomy" id="38414"/>
    <lineage>
        <taxon>Eukaryota</taxon>
        <taxon>Viridiplantae</taxon>
        <taxon>Streptophyta</taxon>
        <taxon>Embryophyta</taxon>
        <taxon>Tracheophyta</taxon>
        <taxon>Spermatophyta</taxon>
        <taxon>Magnoliopsida</taxon>
        <taxon>Liliopsida</taxon>
        <taxon>Poales</taxon>
        <taxon>Poaceae</taxon>
        <taxon>PACMAD clade</taxon>
        <taxon>Chloridoideae</taxon>
        <taxon>Eragrostideae</taxon>
        <taxon>Eragrostidinae</taxon>
        <taxon>Eragrostis</taxon>
    </lineage>
</organism>
<gene>
    <name evidence="3" type="ORF">EJB05_49115</name>
</gene>
<keyword evidence="4" id="KW-1185">Reference proteome</keyword>
<keyword evidence="2" id="KW-0812">Transmembrane</keyword>
<dbReference type="Proteomes" id="UP000324897">
    <property type="component" value="Unassembled WGS sequence"/>
</dbReference>
<keyword evidence="2" id="KW-0472">Membrane</keyword>
<proteinExistence type="predicted"/>
<evidence type="ECO:0000313" key="4">
    <source>
        <dbReference type="Proteomes" id="UP000324897"/>
    </source>
</evidence>
<accession>A0A5J9T3E8</accession>
<comment type="caution">
    <text evidence="3">The sequence shown here is derived from an EMBL/GenBank/DDBJ whole genome shotgun (WGS) entry which is preliminary data.</text>
</comment>
<reference evidence="3 4" key="1">
    <citation type="journal article" date="2019" name="Sci. Rep.">
        <title>A high-quality genome of Eragrostis curvula grass provides insights into Poaceae evolution and supports new strategies to enhance forage quality.</title>
        <authorList>
            <person name="Carballo J."/>
            <person name="Santos B.A.C.M."/>
            <person name="Zappacosta D."/>
            <person name="Garbus I."/>
            <person name="Selva J.P."/>
            <person name="Gallo C.A."/>
            <person name="Diaz A."/>
            <person name="Albertini E."/>
            <person name="Caccamo M."/>
            <person name="Echenique V."/>
        </authorList>
    </citation>
    <scope>NUCLEOTIDE SEQUENCE [LARGE SCALE GENOMIC DNA]</scope>
    <source>
        <strain evidence="4">cv. Victoria</strain>
        <tissue evidence="3">Leaf</tissue>
    </source>
</reference>
<name>A0A5J9T3E8_9POAL</name>
<keyword evidence="2" id="KW-1133">Transmembrane helix</keyword>
<feature type="region of interest" description="Disordered" evidence="1">
    <location>
        <begin position="1"/>
        <end position="75"/>
    </location>
</feature>